<accession>A0A1J1HKQ3</accession>
<protein>
    <submittedName>
        <fullName evidence="2">CLUMA_CG002411, isoform A</fullName>
    </submittedName>
</protein>
<proteinExistence type="predicted"/>
<evidence type="ECO:0000313" key="2">
    <source>
        <dbReference type="EMBL" id="CRK88640.1"/>
    </source>
</evidence>
<feature type="compositionally biased region" description="Basic and acidic residues" evidence="1">
    <location>
        <begin position="121"/>
        <end position="142"/>
    </location>
</feature>
<name>A0A1J1HKQ3_9DIPT</name>
<gene>
    <name evidence="2" type="ORF">CLUMA_CG002411</name>
</gene>
<keyword evidence="3" id="KW-1185">Reference proteome</keyword>
<dbReference type="Proteomes" id="UP000183832">
    <property type="component" value="Unassembled WGS sequence"/>
</dbReference>
<organism evidence="2 3">
    <name type="scientific">Clunio marinus</name>
    <dbReference type="NCBI Taxonomy" id="568069"/>
    <lineage>
        <taxon>Eukaryota</taxon>
        <taxon>Metazoa</taxon>
        <taxon>Ecdysozoa</taxon>
        <taxon>Arthropoda</taxon>
        <taxon>Hexapoda</taxon>
        <taxon>Insecta</taxon>
        <taxon>Pterygota</taxon>
        <taxon>Neoptera</taxon>
        <taxon>Endopterygota</taxon>
        <taxon>Diptera</taxon>
        <taxon>Nematocera</taxon>
        <taxon>Chironomoidea</taxon>
        <taxon>Chironomidae</taxon>
        <taxon>Clunio</taxon>
    </lineage>
</organism>
<sequence length="142" mass="16931">MSSTSTYKRVKNLSRKRIRMNLKYILNAYQCVKFPEFNTCKKIKEKSDENVMRKYSKTSNENTTDTSNKHFNVTSDASQFAKGMRKPNRTEPFGFHFLTGKRRKFSLSTMHHCYALKNRRKMDESKANRNEEKKKKEKLKDE</sequence>
<evidence type="ECO:0000313" key="3">
    <source>
        <dbReference type="Proteomes" id="UP000183832"/>
    </source>
</evidence>
<dbReference type="EMBL" id="CVRI01000009">
    <property type="protein sequence ID" value="CRK88640.1"/>
    <property type="molecule type" value="Genomic_DNA"/>
</dbReference>
<reference evidence="2 3" key="1">
    <citation type="submission" date="2015-04" db="EMBL/GenBank/DDBJ databases">
        <authorList>
            <person name="Syromyatnikov M.Y."/>
            <person name="Popov V.N."/>
        </authorList>
    </citation>
    <scope>NUCLEOTIDE SEQUENCE [LARGE SCALE GENOMIC DNA]</scope>
</reference>
<feature type="region of interest" description="Disordered" evidence="1">
    <location>
        <begin position="117"/>
        <end position="142"/>
    </location>
</feature>
<evidence type="ECO:0000256" key="1">
    <source>
        <dbReference type="SAM" id="MobiDB-lite"/>
    </source>
</evidence>
<dbReference type="AlphaFoldDB" id="A0A1J1HKQ3"/>